<dbReference type="Gene3D" id="1.10.472.80">
    <property type="entry name" value="Ypt/Rab-GAP domain of gyp1p, domain 3"/>
    <property type="match status" value="1"/>
</dbReference>
<dbReference type="InterPro" id="IPR050302">
    <property type="entry name" value="Rab_GAP_TBC_domain"/>
</dbReference>
<dbReference type="SMART" id="SM00164">
    <property type="entry name" value="TBC"/>
    <property type="match status" value="1"/>
</dbReference>
<protein>
    <recommendedName>
        <fullName evidence="2">Rab-GAP TBC domain-containing protein</fullName>
    </recommendedName>
</protein>
<dbReference type="Pfam" id="PF00566">
    <property type="entry name" value="RabGAP-TBC"/>
    <property type="match status" value="1"/>
</dbReference>
<organism evidence="3 4">
    <name type="scientific">Marasmiellus scandens</name>
    <dbReference type="NCBI Taxonomy" id="2682957"/>
    <lineage>
        <taxon>Eukaryota</taxon>
        <taxon>Fungi</taxon>
        <taxon>Dikarya</taxon>
        <taxon>Basidiomycota</taxon>
        <taxon>Agaricomycotina</taxon>
        <taxon>Agaricomycetes</taxon>
        <taxon>Agaricomycetidae</taxon>
        <taxon>Agaricales</taxon>
        <taxon>Marasmiineae</taxon>
        <taxon>Omphalotaceae</taxon>
        <taxon>Marasmiellus</taxon>
    </lineage>
</organism>
<feature type="compositionally biased region" description="Low complexity" evidence="1">
    <location>
        <begin position="220"/>
        <end position="232"/>
    </location>
</feature>
<feature type="domain" description="Rab-GAP TBC" evidence="2">
    <location>
        <begin position="453"/>
        <end position="657"/>
    </location>
</feature>
<dbReference type="PROSITE" id="PS50086">
    <property type="entry name" value="TBC_RABGAP"/>
    <property type="match status" value="1"/>
</dbReference>
<dbReference type="PANTHER" id="PTHR47219">
    <property type="entry name" value="RAB GTPASE-ACTIVATING PROTEIN 1-LIKE"/>
    <property type="match status" value="1"/>
</dbReference>
<dbReference type="InterPro" id="IPR035969">
    <property type="entry name" value="Rab-GAP_TBC_sf"/>
</dbReference>
<dbReference type="PANTHER" id="PTHR47219:SF9">
    <property type="entry name" value="GTPASE ACTIVATING PROTEIN AND CENTROSOME-ASSOCIATED, ISOFORM B"/>
    <property type="match status" value="1"/>
</dbReference>
<evidence type="ECO:0000313" key="3">
    <source>
        <dbReference type="EMBL" id="KAK7464503.1"/>
    </source>
</evidence>
<dbReference type="InterPro" id="IPR000195">
    <property type="entry name" value="Rab-GAP-TBC_dom"/>
</dbReference>
<dbReference type="EMBL" id="JBANRG010000008">
    <property type="protein sequence ID" value="KAK7464503.1"/>
    <property type="molecule type" value="Genomic_DNA"/>
</dbReference>
<feature type="region of interest" description="Disordered" evidence="1">
    <location>
        <begin position="104"/>
        <end position="281"/>
    </location>
</feature>
<feature type="compositionally biased region" description="Polar residues" evidence="1">
    <location>
        <begin position="259"/>
        <end position="276"/>
    </location>
</feature>
<feature type="region of interest" description="Disordered" evidence="1">
    <location>
        <begin position="387"/>
        <end position="413"/>
    </location>
</feature>
<evidence type="ECO:0000256" key="1">
    <source>
        <dbReference type="SAM" id="MobiDB-lite"/>
    </source>
</evidence>
<accession>A0ABR1JU64</accession>
<dbReference type="Proteomes" id="UP001498398">
    <property type="component" value="Unassembled WGS sequence"/>
</dbReference>
<feature type="compositionally biased region" description="Low complexity" evidence="1">
    <location>
        <begin position="188"/>
        <end position="210"/>
    </location>
</feature>
<sequence>MHGSTPVSFYSAASSSSTTTTIRSINRLSIAKPAHDQSQPGPPRSSEEAAIVSIYSMYGGDERNSWAPKDRNSKYASMLRNSVQSDSELAYALDTPIIDLTNGQTNGHVNGHANVNGNARHSHSGHHRPLPDLNRTTITTLSSTTNDSRPSSYHLSPSNSPRGSLSRSTSLSQRKSIRELPPIPPQLPLRSTTPPGTPPSTLSPDLLDPTAPQLPPKLQRSPSPSRTSHTSHISQESGKSASPSASASVSSPPLKHRPQSLNNILDVGSPSSNGKSKVSLVPSEGEDLDAFHVRNTYAQLDVSGVKGDGYMEGVERTRARIGDSRTSQVNAAAAIGDGTEKQGDLDPREVEVLNSIDRYGFFIIPNHERLILLPSLPLKQKFSAVPAGPPNAPTTGTSLRSLPSPRPPVKEASRIGKWERMLRPQKPEPGGNPEGWYIKPSKEGKLLERVYKGIPDRWRSVAWEVLMSRFTNKVIKEKGLGMEEVRKMSLNVLREDYMDGLEKPSSYDIQIDLDVPRTISGHVLFKTRYGAGQRSLFHVLHSFSLRCSVCGYVQGMGPIAATLLCYLPVDQVYASLVRLHDHYSLHDIFSPGFPGLLEAIYVQECLTQQMMPGVYKAFQEQSVSTTSYATKWYITCFANSVPFQTQLRVWDVFLAEGGDIFVVLAVGIVWVFRDQITSSSANFETILSLLSSFFVPEDENVLMSWIEKVMTDPEIRRNMTRWRQEWKQLVKEGKDVTALL</sequence>
<evidence type="ECO:0000313" key="4">
    <source>
        <dbReference type="Proteomes" id="UP001498398"/>
    </source>
</evidence>
<reference evidence="3 4" key="1">
    <citation type="submission" date="2024-01" db="EMBL/GenBank/DDBJ databases">
        <title>A draft genome for the cacao thread blight pathogen Marasmiellus scandens.</title>
        <authorList>
            <person name="Baruah I.K."/>
            <person name="Leung J."/>
            <person name="Bukari Y."/>
            <person name="Amoako-Attah I."/>
            <person name="Meinhardt L.W."/>
            <person name="Bailey B.A."/>
            <person name="Cohen S.P."/>
        </authorList>
    </citation>
    <scope>NUCLEOTIDE SEQUENCE [LARGE SCALE GENOMIC DNA]</scope>
    <source>
        <strain evidence="3 4">GH-19</strain>
    </source>
</reference>
<feature type="compositionally biased region" description="Polar residues" evidence="1">
    <location>
        <begin position="146"/>
        <end position="174"/>
    </location>
</feature>
<feature type="compositionally biased region" description="Low complexity" evidence="1">
    <location>
        <begin position="106"/>
        <end position="119"/>
    </location>
</feature>
<name>A0ABR1JU64_9AGAR</name>
<evidence type="ECO:0000259" key="2">
    <source>
        <dbReference type="PROSITE" id="PS50086"/>
    </source>
</evidence>
<keyword evidence="4" id="KW-1185">Reference proteome</keyword>
<dbReference type="SUPFAM" id="SSF47923">
    <property type="entry name" value="Ypt/Rab-GAP domain of gyp1p"/>
    <property type="match status" value="2"/>
</dbReference>
<feature type="compositionally biased region" description="Low complexity" evidence="1">
    <location>
        <begin position="393"/>
        <end position="403"/>
    </location>
</feature>
<feature type="compositionally biased region" description="Low complexity" evidence="1">
    <location>
        <begin position="240"/>
        <end position="253"/>
    </location>
</feature>
<feature type="compositionally biased region" description="Low complexity" evidence="1">
    <location>
        <begin position="136"/>
        <end position="145"/>
    </location>
</feature>
<proteinExistence type="predicted"/>
<comment type="caution">
    <text evidence="3">The sequence shown here is derived from an EMBL/GenBank/DDBJ whole genome shotgun (WGS) entry which is preliminary data.</text>
</comment>
<dbReference type="Gene3D" id="1.10.8.270">
    <property type="entry name" value="putative rabgap domain of human tbc1 domain family member 14 like domains"/>
    <property type="match status" value="1"/>
</dbReference>
<gene>
    <name evidence="3" type="ORF">VKT23_006672</name>
</gene>